<dbReference type="GO" id="GO:0005886">
    <property type="term" value="C:plasma membrane"/>
    <property type="evidence" value="ECO:0007669"/>
    <property type="project" value="TreeGrafter"/>
</dbReference>
<evidence type="ECO:0000256" key="1">
    <source>
        <dbReference type="ARBA" id="ARBA00004519"/>
    </source>
</evidence>
<dbReference type="InterPro" id="IPR058625">
    <property type="entry name" value="MdtA-like_BSH"/>
</dbReference>
<dbReference type="InterPro" id="IPR058624">
    <property type="entry name" value="MdtA-like_HH"/>
</dbReference>
<comment type="similarity">
    <text evidence="2">Belongs to the membrane fusion protein (MFP) (TC 8.A.1) family.</text>
</comment>
<organism evidence="8">
    <name type="scientific">Salinicola endophyticus</name>
    <dbReference type="NCBI Taxonomy" id="1949083"/>
    <lineage>
        <taxon>Bacteria</taxon>
        <taxon>Pseudomonadati</taxon>
        <taxon>Pseudomonadota</taxon>
        <taxon>Gammaproteobacteria</taxon>
        <taxon>Oceanospirillales</taxon>
        <taxon>Halomonadaceae</taxon>
        <taxon>Salinicola</taxon>
    </lineage>
</organism>
<dbReference type="Gene3D" id="2.40.30.170">
    <property type="match status" value="1"/>
</dbReference>
<feature type="domain" description="Multidrug resistance protein MdtA-like C-terminal permuted SH3" evidence="7">
    <location>
        <begin position="327"/>
        <end position="387"/>
    </location>
</feature>
<name>A0AB74UCL9_9GAMM</name>
<protein>
    <submittedName>
        <fullName evidence="8">Efflux RND transporter periplasmic adaptor subunit</fullName>
    </submittedName>
</protein>
<dbReference type="SUPFAM" id="SSF111369">
    <property type="entry name" value="HlyD-like secretion proteins"/>
    <property type="match status" value="1"/>
</dbReference>
<dbReference type="GO" id="GO:0022857">
    <property type="term" value="F:transmembrane transporter activity"/>
    <property type="evidence" value="ECO:0007669"/>
    <property type="project" value="InterPro"/>
</dbReference>
<reference evidence="8" key="1">
    <citation type="submission" date="2024-06" db="EMBL/GenBank/DDBJ databases">
        <title>Complete genome of Salinicola endophyticus HNIBRBA4755.</title>
        <authorList>
            <person name="Shin S.Y."/>
            <person name="Kang H."/>
            <person name="Song J."/>
        </authorList>
    </citation>
    <scope>NUCLEOTIDE SEQUENCE</scope>
    <source>
        <strain evidence="8">HNIBRBA4755</strain>
    </source>
</reference>
<dbReference type="Gene3D" id="2.40.420.20">
    <property type="match status" value="1"/>
</dbReference>
<dbReference type="GO" id="GO:0030313">
    <property type="term" value="C:cell envelope"/>
    <property type="evidence" value="ECO:0007669"/>
    <property type="project" value="UniProtKB-SubCell"/>
</dbReference>
<dbReference type="EMBL" id="CP159578">
    <property type="protein sequence ID" value="XCJ79485.1"/>
    <property type="molecule type" value="Genomic_DNA"/>
</dbReference>
<evidence type="ECO:0000256" key="3">
    <source>
        <dbReference type="SAM" id="MobiDB-lite"/>
    </source>
</evidence>
<dbReference type="NCBIfam" id="TIGR01730">
    <property type="entry name" value="RND_mfp"/>
    <property type="match status" value="1"/>
</dbReference>
<dbReference type="AlphaFoldDB" id="A0AB74UCL9"/>
<feature type="region of interest" description="Disordered" evidence="3">
    <location>
        <begin position="392"/>
        <end position="419"/>
    </location>
</feature>
<evidence type="ECO:0000259" key="4">
    <source>
        <dbReference type="Pfam" id="PF25876"/>
    </source>
</evidence>
<dbReference type="Pfam" id="PF25917">
    <property type="entry name" value="BSH_RND"/>
    <property type="match status" value="1"/>
</dbReference>
<proteinExistence type="inferred from homology"/>
<evidence type="ECO:0000256" key="2">
    <source>
        <dbReference type="ARBA" id="ARBA00009477"/>
    </source>
</evidence>
<dbReference type="PANTHER" id="PTHR30158">
    <property type="entry name" value="ACRA/E-RELATED COMPONENT OF DRUG EFFLUX TRANSPORTER"/>
    <property type="match status" value="1"/>
</dbReference>
<evidence type="ECO:0000259" key="7">
    <source>
        <dbReference type="Pfam" id="PF25967"/>
    </source>
</evidence>
<evidence type="ECO:0000313" key="8">
    <source>
        <dbReference type="EMBL" id="XCJ79485.1"/>
    </source>
</evidence>
<dbReference type="Gene3D" id="2.40.50.100">
    <property type="match status" value="1"/>
</dbReference>
<dbReference type="InterPro" id="IPR058626">
    <property type="entry name" value="MdtA-like_b-barrel"/>
</dbReference>
<feature type="domain" description="Multidrug resistance protein MdtA-like alpha-helical hairpin" evidence="4">
    <location>
        <begin position="135"/>
        <end position="203"/>
    </location>
</feature>
<feature type="domain" description="Multidrug resistance protein MdtA-like beta-barrel" evidence="6">
    <location>
        <begin position="239"/>
        <end position="322"/>
    </location>
</feature>
<dbReference type="RefSeq" id="WP_353980416.1">
    <property type="nucleotide sequence ID" value="NZ_CP159578.1"/>
</dbReference>
<dbReference type="InterPro" id="IPR058627">
    <property type="entry name" value="MdtA-like_C"/>
</dbReference>
<dbReference type="PANTHER" id="PTHR30158:SF10">
    <property type="entry name" value="CATION EFFLUX PUMP"/>
    <property type="match status" value="1"/>
</dbReference>
<evidence type="ECO:0000259" key="6">
    <source>
        <dbReference type="Pfam" id="PF25944"/>
    </source>
</evidence>
<gene>
    <name evidence="8" type="ORF">ABV408_18895</name>
</gene>
<dbReference type="InterPro" id="IPR006143">
    <property type="entry name" value="RND_pump_MFP"/>
</dbReference>
<accession>A0AB74UCL9</accession>
<dbReference type="Pfam" id="PF25876">
    <property type="entry name" value="HH_MFP_RND"/>
    <property type="match status" value="1"/>
</dbReference>
<dbReference type="Pfam" id="PF25967">
    <property type="entry name" value="RND-MFP_C"/>
    <property type="match status" value="1"/>
</dbReference>
<dbReference type="Gene3D" id="1.10.287.470">
    <property type="entry name" value="Helix hairpin bin"/>
    <property type="match status" value="1"/>
</dbReference>
<dbReference type="Pfam" id="PF25944">
    <property type="entry name" value="Beta-barrel_RND"/>
    <property type="match status" value="1"/>
</dbReference>
<evidence type="ECO:0000259" key="5">
    <source>
        <dbReference type="Pfam" id="PF25917"/>
    </source>
</evidence>
<comment type="subcellular location">
    <subcellularLocation>
        <location evidence="1">Cell inner membrane</location>
        <topology evidence="1">Lipid-anchor</topology>
    </subcellularLocation>
</comment>
<feature type="domain" description="Multidrug resistance protein MdtA-like barrel-sandwich hybrid" evidence="5">
    <location>
        <begin position="93"/>
        <end position="232"/>
    </location>
</feature>
<dbReference type="GO" id="GO:0046677">
    <property type="term" value="P:response to antibiotic"/>
    <property type="evidence" value="ECO:0007669"/>
    <property type="project" value="TreeGrafter"/>
</dbReference>
<sequence length="419" mass="45139">MMEKFNQPPAPGARLAAVTPITGRQIAYLRTTWLRITWLTTTWLLAALLLAGCDAHGEPQAAAPPPPEVDVATVAAEPITLTETFTGRIEAPETVALRPRVSGYVDEIAFTEGQLVKAGDLLLRIDPRPYAARVDAAKAALAQARSQRQLADVEASRSRRLIGRHMISQEQHDQRQAAAQDARAREAQARAALTSAELDLEYTRVTAPVAGRIGRALVTRGNLASADQTLLTTLVSVDPLYVYFDSNESGAENTLASVDPDHPVAVRVSLTGESGFPHRGRLDFVDNRIDPTTGTLTYRAVLDNPDGRIRPGQFARVEMPVASLTAALLIDRQAVLTNQDRRFVYRVADDNSVTPQPVVTGAAVGDRVVIRDGLAPGDRIVVNGTQKIYAPGMTISPHPVDPRPTDPQPTAEGALATRS</sequence>